<dbReference type="Proteomes" id="UP000019423">
    <property type="component" value="Chromosome"/>
</dbReference>
<gene>
    <name evidence="2" type="ORF">Hsw_1470</name>
</gene>
<dbReference type="eggNOG" id="COG2068">
    <property type="taxonomic scope" value="Bacteria"/>
</dbReference>
<dbReference type="GO" id="GO:0016779">
    <property type="term" value="F:nucleotidyltransferase activity"/>
    <property type="evidence" value="ECO:0007669"/>
    <property type="project" value="UniProtKB-ARBA"/>
</dbReference>
<dbReference type="Gene3D" id="3.90.550.10">
    <property type="entry name" value="Spore Coat Polysaccharide Biosynthesis Protein SpsA, Chain A"/>
    <property type="match status" value="1"/>
</dbReference>
<evidence type="ECO:0000313" key="3">
    <source>
        <dbReference type="Proteomes" id="UP000019423"/>
    </source>
</evidence>
<dbReference type="PANTHER" id="PTHR43777">
    <property type="entry name" value="MOLYBDENUM COFACTOR CYTIDYLYLTRANSFERASE"/>
    <property type="match status" value="1"/>
</dbReference>
<dbReference type="PATRIC" id="fig|1227739.3.peg.1701"/>
<name>W8F5P5_9BACT</name>
<dbReference type="EMBL" id="CP007145">
    <property type="protein sequence ID" value="AHJ97065.1"/>
    <property type="molecule type" value="Genomic_DNA"/>
</dbReference>
<dbReference type="InterPro" id="IPR025877">
    <property type="entry name" value="MobA-like_NTP_Trfase"/>
</dbReference>
<proteinExistence type="predicted"/>
<evidence type="ECO:0000313" key="2">
    <source>
        <dbReference type="EMBL" id="AHJ97065.1"/>
    </source>
</evidence>
<dbReference type="AlphaFoldDB" id="W8F5P5"/>
<dbReference type="InterPro" id="IPR029044">
    <property type="entry name" value="Nucleotide-diphossugar_trans"/>
</dbReference>
<dbReference type="HOGENOM" id="CLU_061980_2_0_10"/>
<dbReference type="Pfam" id="PF12804">
    <property type="entry name" value="NTP_transf_3"/>
    <property type="match status" value="1"/>
</dbReference>
<sequence length="202" mass="21146">MVSSLLMSSPIILLAAGSSSRLGQPKQLLPYQGQTLLRRAAETAIAAAAGAAVVVVTGALHQKLLPELEGLPVHVVRNPHWADGMGSSLKAGLACLDALPQPLTSVTIMLCDQPFVTSALLEELLVTHTRTGRPIVASAYQEASGVPVFFAREALSLLRNLLATAGAAQLIRQHAELVATISFPKGAIDVDTPEQYAALLAE</sequence>
<organism evidence="2 3">
    <name type="scientific">Hymenobacter swuensis DY53</name>
    <dbReference type="NCBI Taxonomy" id="1227739"/>
    <lineage>
        <taxon>Bacteria</taxon>
        <taxon>Pseudomonadati</taxon>
        <taxon>Bacteroidota</taxon>
        <taxon>Cytophagia</taxon>
        <taxon>Cytophagales</taxon>
        <taxon>Hymenobacteraceae</taxon>
        <taxon>Hymenobacter</taxon>
    </lineage>
</organism>
<dbReference type="PANTHER" id="PTHR43777:SF1">
    <property type="entry name" value="MOLYBDENUM COFACTOR CYTIDYLYLTRANSFERASE"/>
    <property type="match status" value="1"/>
</dbReference>
<reference evidence="2 3" key="1">
    <citation type="submission" date="2014-01" db="EMBL/GenBank/DDBJ databases">
        <title>Complete genome sequence of ionizing-radiation resistance bacterium Hymenobacter swuensis DY53.</title>
        <authorList>
            <person name="Jung J.-H."/>
            <person name="Jeong S.-W."/>
            <person name="Joe M.-H."/>
            <person name="Cho y.-j."/>
            <person name="Kim M.-K."/>
            <person name="Lim S.-Y."/>
        </authorList>
    </citation>
    <scope>NUCLEOTIDE SEQUENCE [LARGE SCALE GENOMIC DNA]</scope>
    <source>
        <strain evidence="2 3">DY53</strain>
    </source>
</reference>
<accession>W8F5P5</accession>
<keyword evidence="3" id="KW-1185">Reference proteome</keyword>
<dbReference type="CDD" id="cd04182">
    <property type="entry name" value="GT_2_like_f"/>
    <property type="match status" value="1"/>
</dbReference>
<protein>
    <recommendedName>
        <fullName evidence="1">MobA-like NTP transferase domain-containing protein</fullName>
    </recommendedName>
</protein>
<dbReference type="KEGG" id="hsw:Hsw_1470"/>
<dbReference type="SUPFAM" id="SSF53448">
    <property type="entry name" value="Nucleotide-diphospho-sugar transferases"/>
    <property type="match status" value="1"/>
</dbReference>
<dbReference type="STRING" id="1227739.Hsw_1470"/>
<evidence type="ECO:0000259" key="1">
    <source>
        <dbReference type="Pfam" id="PF12804"/>
    </source>
</evidence>
<feature type="domain" description="MobA-like NTP transferase" evidence="1">
    <location>
        <begin position="12"/>
        <end position="176"/>
    </location>
</feature>